<accession>A0A653F4Q1</accession>
<dbReference type="RefSeq" id="WP_204801896.1">
    <property type="nucleotide sequence ID" value="NZ_CAJMWM010000001.1"/>
</dbReference>
<name>A0A653F4Q1_9MYCO</name>
<proteinExistence type="predicted"/>
<feature type="region of interest" description="Disordered" evidence="1">
    <location>
        <begin position="1"/>
        <end position="38"/>
    </location>
</feature>
<evidence type="ECO:0000256" key="1">
    <source>
        <dbReference type="SAM" id="MobiDB-lite"/>
    </source>
</evidence>
<gene>
    <name evidence="2" type="ORF">BIN_B_05330</name>
</gene>
<feature type="compositionally biased region" description="Basic and acidic residues" evidence="1">
    <location>
        <begin position="19"/>
        <end position="38"/>
    </location>
</feature>
<evidence type="ECO:0000313" key="2">
    <source>
        <dbReference type="EMBL" id="VTP03962.1"/>
    </source>
</evidence>
<dbReference type="EMBL" id="LR589179">
    <property type="protein sequence ID" value="VTP03962.1"/>
    <property type="molecule type" value="Genomic_DNA"/>
</dbReference>
<reference evidence="2" key="1">
    <citation type="submission" date="2019-05" db="EMBL/GenBank/DDBJ databases">
        <authorList>
            <person name="Naeem R."/>
            <person name="Antony C."/>
            <person name="Guan Q."/>
        </authorList>
    </citation>
    <scope>NUCLEOTIDE SEQUENCE</scope>
    <source>
        <strain evidence="2">2</strain>
    </source>
</reference>
<dbReference type="AlphaFoldDB" id="A0A653F4Q1"/>
<sequence length="101" mass="11039">MIGEDRTGAVRRPAPPQDRPTDDHTSAAHDTRLARQAAHDALAEIRRRPYRHTVGIGALHLRDGTRRGIRYACRELWPHLTAAGRTAAQTLVATAEAAASD</sequence>
<protein>
    <submittedName>
        <fullName evidence="2">Uncharacterized protein</fullName>
    </submittedName>
</protein>
<organism evidence="2">
    <name type="scientific">Mycobacterium riyadhense</name>
    <dbReference type="NCBI Taxonomy" id="486698"/>
    <lineage>
        <taxon>Bacteria</taxon>
        <taxon>Bacillati</taxon>
        <taxon>Actinomycetota</taxon>
        <taxon>Actinomycetes</taxon>
        <taxon>Mycobacteriales</taxon>
        <taxon>Mycobacteriaceae</taxon>
        <taxon>Mycobacterium</taxon>
    </lineage>
</organism>